<keyword evidence="2" id="KW-1185">Reference proteome</keyword>
<reference evidence="2" key="1">
    <citation type="submission" date="2016-11" db="EMBL/GenBank/DDBJ databases">
        <authorList>
            <person name="Varghese N."/>
            <person name="Submissions S."/>
        </authorList>
    </citation>
    <scope>NUCLEOTIDE SEQUENCE [LARGE SCALE GENOMIC DNA]</scope>
    <source>
        <strain evidence="2">DSM 26884</strain>
    </source>
</reference>
<dbReference type="GeneID" id="92713623"/>
<dbReference type="EMBL" id="FQZN01000024">
    <property type="protein sequence ID" value="SHJ36974.1"/>
    <property type="molecule type" value="Genomic_DNA"/>
</dbReference>
<sequence>MCLCGTRCHRCIKKKTTRDVISDGFRWTEAMRIVRADHPEVTIILPNEKIQVRPGDDVRSLITPYVAVIRQALDSKRVGEWKGYTAECRIRQVRRLLTHYFYFHEGAISEQAFDLLVEDLLFVHKAG</sequence>
<name>A0A1M6IR97_9BACE</name>
<evidence type="ECO:0000313" key="2">
    <source>
        <dbReference type="Proteomes" id="UP000184192"/>
    </source>
</evidence>
<proteinExistence type="predicted"/>
<dbReference type="eggNOG" id="ENOG5030N93">
    <property type="taxonomic scope" value="Bacteria"/>
</dbReference>
<dbReference type="AlphaFoldDB" id="A0A1M6IR97"/>
<dbReference type="RefSeq" id="WP_244895758.1">
    <property type="nucleotide sequence ID" value="NZ_FQZN01000024.1"/>
</dbReference>
<gene>
    <name evidence="1" type="ORF">SAMN05444350_12480</name>
</gene>
<organism evidence="1 2">
    <name type="scientific">Bacteroides stercorirosoris</name>
    <dbReference type="NCBI Taxonomy" id="871324"/>
    <lineage>
        <taxon>Bacteria</taxon>
        <taxon>Pseudomonadati</taxon>
        <taxon>Bacteroidota</taxon>
        <taxon>Bacteroidia</taxon>
        <taxon>Bacteroidales</taxon>
        <taxon>Bacteroidaceae</taxon>
        <taxon>Bacteroides</taxon>
    </lineage>
</organism>
<protein>
    <submittedName>
        <fullName evidence="1">Uncharacterized protein</fullName>
    </submittedName>
</protein>
<evidence type="ECO:0000313" key="1">
    <source>
        <dbReference type="EMBL" id="SHJ36974.1"/>
    </source>
</evidence>
<accession>A0A1M6IR97</accession>
<dbReference type="Proteomes" id="UP000184192">
    <property type="component" value="Unassembled WGS sequence"/>
</dbReference>